<dbReference type="Proteomes" id="UP001339883">
    <property type="component" value="Unassembled WGS sequence"/>
</dbReference>
<name>A0ABU6DYJ1_9GAMM</name>
<dbReference type="EMBL" id="VTDN01000023">
    <property type="protein sequence ID" value="MEB5477933.1"/>
    <property type="molecule type" value="Genomic_DNA"/>
</dbReference>
<accession>A0ABU6DYJ1</accession>
<gene>
    <name evidence="1" type="ORF">I2F25_12970</name>
</gene>
<protein>
    <recommendedName>
        <fullName evidence="3">DUF4835 family protein</fullName>
    </recommendedName>
</protein>
<keyword evidence="2" id="KW-1185">Reference proteome</keyword>
<evidence type="ECO:0008006" key="3">
    <source>
        <dbReference type="Google" id="ProtNLM"/>
    </source>
</evidence>
<organism evidence="1 2">
    <name type="scientific">Acinetobacter pollinis</name>
    <dbReference type="NCBI Taxonomy" id="2605270"/>
    <lineage>
        <taxon>Bacteria</taxon>
        <taxon>Pseudomonadati</taxon>
        <taxon>Pseudomonadota</taxon>
        <taxon>Gammaproteobacteria</taxon>
        <taxon>Moraxellales</taxon>
        <taxon>Moraxellaceae</taxon>
        <taxon>Acinetobacter</taxon>
    </lineage>
</organism>
<dbReference type="RefSeq" id="WP_325776337.1">
    <property type="nucleotide sequence ID" value="NZ_VTDN01000023.1"/>
</dbReference>
<evidence type="ECO:0000313" key="1">
    <source>
        <dbReference type="EMBL" id="MEB5477933.1"/>
    </source>
</evidence>
<proteinExistence type="predicted"/>
<sequence length="316" mass="36491">MIRIILGIFISFVVTISNADVYPNPYLTDPSLATTFASKLRNLKYNDMQSLISNECDQFKNFSYLSATNWYEYLKNRKTLDEAQQYSNMLLTQFPDQQAQLFTFPFGYETLKTIDDNTKSLLSNGSSITQAVSLQQSYCIYALAPIKNFTVTTNHEYLYNNQKIDFLSNDKIMQLVGNNKKNSLVTMVFDNNNAHSEKALSQKEISKLKLTPKGLIVVGVLLQDDISKLFMNTDIRWIDYMNFYNQQLSTTMNFYEHGGNINQYYFMILCTAKALELESNNFQDINIYNPSELQKIFNKATADSKIKEAMKRILHN</sequence>
<evidence type="ECO:0000313" key="2">
    <source>
        <dbReference type="Proteomes" id="UP001339883"/>
    </source>
</evidence>
<comment type="caution">
    <text evidence="1">The sequence shown here is derived from an EMBL/GenBank/DDBJ whole genome shotgun (WGS) entry which is preliminary data.</text>
</comment>
<reference evidence="1 2" key="1">
    <citation type="submission" date="2019-08" db="EMBL/GenBank/DDBJ databases">
        <title>Five species of Acinetobacter isolated from floral nectar and animal pollinators.</title>
        <authorList>
            <person name="Hendry T.A."/>
        </authorList>
    </citation>
    <scope>NUCLEOTIDE SEQUENCE [LARGE SCALE GENOMIC DNA]</scope>
    <source>
        <strain evidence="1 2">MD18.27</strain>
    </source>
</reference>